<dbReference type="Pfam" id="PF13899">
    <property type="entry name" value="Thioredoxin_7"/>
    <property type="match status" value="1"/>
</dbReference>
<dbReference type="Gene3D" id="3.40.30.10">
    <property type="entry name" value="Glutaredoxin"/>
    <property type="match status" value="1"/>
</dbReference>
<dbReference type="AlphaFoldDB" id="A0A956NJK6"/>
<dbReference type="InterPro" id="IPR036249">
    <property type="entry name" value="Thioredoxin-like_sf"/>
</dbReference>
<reference evidence="1" key="2">
    <citation type="journal article" date="2021" name="Microbiome">
        <title>Successional dynamics and alternative stable states in a saline activated sludge microbial community over 9 years.</title>
        <authorList>
            <person name="Wang Y."/>
            <person name="Ye J."/>
            <person name="Ju F."/>
            <person name="Liu L."/>
            <person name="Boyd J.A."/>
            <person name="Deng Y."/>
            <person name="Parks D.H."/>
            <person name="Jiang X."/>
            <person name="Yin X."/>
            <person name="Woodcroft B.J."/>
            <person name="Tyson G.W."/>
            <person name="Hugenholtz P."/>
            <person name="Polz M.F."/>
            <person name="Zhang T."/>
        </authorList>
    </citation>
    <scope>NUCLEOTIDE SEQUENCE</scope>
    <source>
        <strain evidence="1">HKST-UBA02</strain>
    </source>
</reference>
<evidence type="ECO:0000313" key="1">
    <source>
        <dbReference type="EMBL" id="MCA9758988.1"/>
    </source>
</evidence>
<protein>
    <submittedName>
        <fullName evidence="1">Thioredoxin family protein</fullName>
    </submittedName>
</protein>
<dbReference type="SUPFAM" id="SSF52833">
    <property type="entry name" value="Thioredoxin-like"/>
    <property type="match status" value="1"/>
</dbReference>
<reference evidence="1" key="1">
    <citation type="submission" date="2020-04" db="EMBL/GenBank/DDBJ databases">
        <authorList>
            <person name="Zhang T."/>
        </authorList>
    </citation>
    <scope>NUCLEOTIDE SEQUENCE</scope>
    <source>
        <strain evidence="1">HKST-UBA02</strain>
    </source>
</reference>
<evidence type="ECO:0000313" key="2">
    <source>
        <dbReference type="Proteomes" id="UP000739538"/>
    </source>
</evidence>
<organism evidence="1 2">
    <name type="scientific">Eiseniibacteriota bacterium</name>
    <dbReference type="NCBI Taxonomy" id="2212470"/>
    <lineage>
        <taxon>Bacteria</taxon>
        <taxon>Candidatus Eiseniibacteriota</taxon>
    </lineage>
</organism>
<gene>
    <name evidence="1" type="ORF">KDA27_24560</name>
</gene>
<comment type="caution">
    <text evidence="1">The sequence shown here is derived from an EMBL/GenBank/DDBJ whole genome shotgun (WGS) entry which is preliminary data.</text>
</comment>
<dbReference type="Proteomes" id="UP000739538">
    <property type="component" value="Unassembled WGS sequence"/>
</dbReference>
<proteinExistence type="predicted"/>
<accession>A0A956NJK6</accession>
<name>A0A956NJK6_UNCEI</name>
<dbReference type="EMBL" id="JAGQHS010000242">
    <property type="protein sequence ID" value="MCA9758988.1"/>
    <property type="molecule type" value="Genomic_DNA"/>
</dbReference>
<sequence length="137" mass="15210">MSAQPNQPVEMGQVRWGRDLDAAKDEARRTGRPLFVLFQEIPGCSTCQNFGRGPLSHPLVVEAIETEFVPVLVYNNRDGEDGRVRQSLAEPAWNNPVIRFLDVDGRDVIPRRDGVWSTEGVVTRMVNALAAADRAVP</sequence>
<feature type="non-terminal residue" evidence="1">
    <location>
        <position position="137"/>
    </location>
</feature>